<dbReference type="Proteomes" id="UP000239576">
    <property type="component" value="Unassembled WGS sequence"/>
</dbReference>
<dbReference type="OrthoDB" id="454181at2"/>
<gene>
    <name evidence="3" type="ORF">C7B82_02200</name>
</gene>
<keyword evidence="1" id="KW-0732">Signal</keyword>
<dbReference type="EMBL" id="PVWK01000014">
    <property type="protein sequence ID" value="PSB34303.1"/>
    <property type="molecule type" value="Genomic_DNA"/>
</dbReference>
<feature type="signal peptide" evidence="1">
    <location>
        <begin position="1"/>
        <end position="29"/>
    </location>
</feature>
<evidence type="ECO:0000259" key="2">
    <source>
        <dbReference type="Pfam" id="PF07176"/>
    </source>
</evidence>
<dbReference type="RefSeq" id="WP_106254678.1">
    <property type="nucleotide sequence ID" value="NZ_CAWNSW010000073.1"/>
</dbReference>
<organism evidence="3 4">
    <name type="scientific">Stenomitos frigidus ULC18</name>
    <dbReference type="NCBI Taxonomy" id="2107698"/>
    <lineage>
        <taxon>Bacteria</taxon>
        <taxon>Bacillati</taxon>
        <taxon>Cyanobacteriota</taxon>
        <taxon>Cyanophyceae</taxon>
        <taxon>Leptolyngbyales</taxon>
        <taxon>Leptolyngbyaceae</taxon>
        <taxon>Stenomitos</taxon>
    </lineage>
</organism>
<comment type="caution">
    <text evidence="3">The sequence shown here is derived from an EMBL/GenBank/DDBJ whole genome shotgun (WGS) entry which is preliminary data.</text>
</comment>
<evidence type="ECO:0000313" key="4">
    <source>
        <dbReference type="Proteomes" id="UP000239576"/>
    </source>
</evidence>
<reference evidence="4" key="1">
    <citation type="submission" date="2018-02" db="EMBL/GenBank/DDBJ databases">
        <authorList>
            <person name="Moore K."/>
            <person name="Momper L."/>
        </authorList>
    </citation>
    <scope>NUCLEOTIDE SEQUENCE [LARGE SCALE GENOMIC DNA]</scope>
    <source>
        <strain evidence="4">ULC18</strain>
    </source>
</reference>
<name>A0A2T1ENM6_9CYAN</name>
<reference evidence="3 4" key="2">
    <citation type="submission" date="2018-03" db="EMBL/GenBank/DDBJ databases">
        <title>The ancient ancestry and fast evolution of plastids.</title>
        <authorList>
            <person name="Moore K.R."/>
            <person name="Magnabosco C."/>
            <person name="Momper L."/>
            <person name="Gold D.A."/>
            <person name="Bosak T."/>
            <person name="Fournier G.P."/>
        </authorList>
    </citation>
    <scope>NUCLEOTIDE SEQUENCE [LARGE SCALE GENOMIC DNA]</scope>
    <source>
        <strain evidence="3 4">ULC18</strain>
    </source>
</reference>
<evidence type="ECO:0000256" key="1">
    <source>
        <dbReference type="SAM" id="SignalP"/>
    </source>
</evidence>
<dbReference type="InterPro" id="IPR010802">
    <property type="entry name" value="DUF1400"/>
</dbReference>
<keyword evidence="4" id="KW-1185">Reference proteome</keyword>
<accession>A0A2T1ENM6</accession>
<evidence type="ECO:0000313" key="3">
    <source>
        <dbReference type="EMBL" id="PSB34303.1"/>
    </source>
</evidence>
<feature type="chain" id="PRO_5015455538" description="DUF1400 domain-containing protein" evidence="1">
    <location>
        <begin position="30"/>
        <end position="182"/>
    </location>
</feature>
<dbReference type="Pfam" id="PF07176">
    <property type="entry name" value="DUF1400"/>
    <property type="match status" value="1"/>
</dbReference>
<feature type="domain" description="DUF1400" evidence="2">
    <location>
        <begin position="29"/>
        <end position="153"/>
    </location>
</feature>
<sequence>MRFSTLPLRYFVLLAASMGTMLYSTTSLAAEKVVLKYGIFQESLSVAELSSFAETGDPSPTLAAYMKLANKKPEEVRDALTKQVKVSPVVLDQALNNVVGERLLDEVGKTVHTSTDTANRQALRSALVLSASDDSKISLIEAIQKYPTQEVEVEGDRLVDTATKLSELESSIRKILGVFNQL</sequence>
<dbReference type="AlphaFoldDB" id="A0A2T1ENM6"/>
<proteinExistence type="predicted"/>
<protein>
    <recommendedName>
        <fullName evidence="2">DUF1400 domain-containing protein</fullName>
    </recommendedName>
</protein>